<name>A0A819EB42_9BILA</name>
<dbReference type="InterPro" id="IPR018849">
    <property type="entry name" value="Urb2/Npa2_C"/>
</dbReference>
<dbReference type="Pfam" id="PF10441">
    <property type="entry name" value="Urb2"/>
    <property type="match status" value="1"/>
</dbReference>
<proteinExistence type="predicted"/>
<gene>
    <name evidence="2" type="ORF">OVN521_LOCUS6637</name>
</gene>
<evidence type="ECO:0000313" key="3">
    <source>
        <dbReference type="Proteomes" id="UP000663866"/>
    </source>
</evidence>
<organism evidence="2 3">
    <name type="scientific">Rotaria magnacalcarata</name>
    <dbReference type="NCBI Taxonomy" id="392030"/>
    <lineage>
        <taxon>Eukaryota</taxon>
        <taxon>Metazoa</taxon>
        <taxon>Spiralia</taxon>
        <taxon>Gnathifera</taxon>
        <taxon>Rotifera</taxon>
        <taxon>Eurotatoria</taxon>
        <taxon>Bdelloidea</taxon>
        <taxon>Philodinida</taxon>
        <taxon>Philodinidae</taxon>
        <taxon>Rotaria</taxon>
    </lineage>
</organism>
<sequence length="293" mass="33584">NSLVKCLNDQYELISKVIQAIDQNQFQQWIENSIQNIKIPLEDQADDIDNCQQAFQLLQTLTHCSLNKEQNVYLMTILNSTLTQCGSLLTHLPMESSRFSQVVSFVFIFANNILMAKKTQLRSQVVLSLLQCCLHLPMDILFLQHSNICKLVSLLIKHHTATLCKHVPIVETILKLLLQSVITQAKEKQQTEENLIEAARDITKLSAHLIEQCKEDFRSTIVYVLIDYVHLLSKGVFMSPALKKTLNGVAFELFRISGERVEQYSGQISVAERELLKQLHQQFKQYHMFKGAV</sequence>
<dbReference type="EMBL" id="CAJOBG010000703">
    <property type="protein sequence ID" value="CAF3847306.1"/>
    <property type="molecule type" value="Genomic_DNA"/>
</dbReference>
<evidence type="ECO:0000313" key="2">
    <source>
        <dbReference type="EMBL" id="CAF3847306.1"/>
    </source>
</evidence>
<reference evidence="2" key="1">
    <citation type="submission" date="2021-02" db="EMBL/GenBank/DDBJ databases">
        <authorList>
            <person name="Nowell W R."/>
        </authorList>
    </citation>
    <scope>NUCLEOTIDE SEQUENCE</scope>
</reference>
<dbReference type="AlphaFoldDB" id="A0A819EB42"/>
<evidence type="ECO:0000259" key="1">
    <source>
        <dbReference type="Pfam" id="PF10441"/>
    </source>
</evidence>
<accession>A0A819EB42</accession>
<comment type="caution">
    <text evidence="2">The sequence shown here is derived from an EMBL/GenBank/DDBJ whole genome shotgun (WGS) entry which is preliminary data.</text>
</comment>
<feature type="domain" description="Nucleolar 27S pre-rRNA processing Urb2/Npa2 C-terminal" evidence="1">
    <location>
        <begin position="123"/>
        <end position="291"/>
    </location>
</feature>
<keyword evidence="3" id="KW-1185">Reference proteome</keyword>
<protein>
    <recommendedName>
        <fullName evidence="1">Nucleolar 27S pre-rRNA processing Urb2/Npa2 C-terminal domain-containing protein</fullName>
    </recommendedName>
</protein>
<feature type="non-terminal residue" evidence="2">
    <location>
        <position position="1"/>
    </location>
</feature>
<dbReference type="Proteomes" id="UP000663866">
    <property type="component" value="Unassembled WGS sequence"/>
</dbReference>